<dbReference type="EMBL" id="JAUSWN010000014">
    <property type="protein sequence ID" value="MDQ0480073.1"/>
    <property type="molecule type" value="Genomic_DNA"/>
</dbReference>
<dbReference type="RefSeq" id="WP_307355975.1">
    <property type="nucleotide sequence ID" value="NZ_BAAACJ010000019.1"/>
</dbReference>
<keyword evidence="3" id="KW-1185">Reference proteome</keyword>
<organism evidence="2 3">
    <name type="scientific">Hathewaya limosa</name>
    <name type="common">Clostridium limosum</name>
    <dbReference type="NCBI Taxonomy" id="1536"/>
    <lineage>
        <taxon>Bacteria</taxon>
        <taxon>Bacillati</taxon>
        <taxon>Bacillota</taxon>
        <taxon>Clostridia</taxon>
        <taxon>Eubacteriales</taxon>
        <taxon>Clostridiaceae</taxon>
        <taxon>Hathewaya</taxon>
    </lineage>
</organism>
<protein>
    <submittedName>
        <fullName evidence="2">Uncharacterized protein</fullName>
    </submittedName>
</protein>
<reference evidence="2 3" key="1">
    <citation type="submission" date="2023-07" db="EMBL/GenBank/DDBJ databases">
        <title>Genomic Encyclopedia of Type Strains, Phase IV (KMG-IV): sequencing the most valuable type-strain genomes for metagenomic binning, comparative biology and taxonomic classification.</title>
        <authorList>
            <person name="Goeker M."/>
        </authorList>
    </citation>
    <scope>NUCLEOTIDE SEQUENCE [LARGE SCALE GENOMIC DNA]</scope>
    <source>
        <strain evidence="2 3">DSM 1400</strain>
    </source>
</reference>
<keyword evidence="1" id="KW-0812">Transmembrane</keyword>
<proteinExistence type="predicted"/>
<dbReference type="Proteomes" id="UP001224418">
    <property type="component" value="Unassembled WGS sequence"/>
</dbReference>
<feature type="transmembrane region" description="Helical" evidence="1">
    <location>
        <begin position="12"/>
        <end position="31"/>
    </location>
</feature>
<evidence type="ECO:0000256" key="1">
    <source>
        <dbReference type="SAM" id="Phobius"/>
    </source>
</evidence>
<accession>A0ABU0JSL2</accession>
<evidence type="ECO:0000313" key="3">
    <source>
        <dbReference type="Proteomes" id="UP001224418"/>
    </source>
</evidence>
<gene>
    <name evidence="2" type="ORF">QOZ93_001817</name>
</gene>
<sequence length="333" mass="39410">MKISKKKKNTIKMILIILVSICILYCVQWILGKIFSLSFNTYTNTDEETSMVSISDEEKKILYKFEHMQNEQIKNIQLINFIENNINSFSKSNSCKLIYSYIQYQKPKITYIQKFLNSSDNKSILLSYIKDDGSIGTSVQSIKEVNLEKIKSIEKSSLKDYIKELYQSGYKIIYDGYNFIPLINFSYYIDRFSKSLSLGTKSYFELMTKEQLLKLSLNYTQIIDFFKIEDIILQFENYIKQNPNSFNLEETKDTYCNYIKLYTLGSDKFRTYDKNNILLPELRERYESLIYSNKDGKLKDLIKGLMDILQTSNYSLNNKVEDYILDNLREILR</sequence>
<keyword evidence="1" id="KW-1133">Transmembrane helix</keyword>
<name>A0ABU0JSL2_HATLI</name>
<comment type="caution">
    <text evidence="2">The sequence shown here is derived from an EMBL/GenBank/DDBJ whole genome shotgun (WGS) entry which is preliminary data.</text>
</comment>
<evidence type="ECO:0000313" key="2">
    <source>
        <dbReference type="EMBL" id="MDQ0480073.1"/>
    </source>
</evidence>
<keyword evidence="1" id="KW-0472">Membrane</keyword>